<reference evidence="15 16" key="1">
    <citation type="submission" date="2009-08" db="EMBL/GenBank/DDBJ databases">
        <title>The draft genome of Rhodobacter sp. SW2.</title>
        <authorList>
            <consortium name="US DOE Joint Genome Institute (JGI-PGF)"/>
            <person name="Lucas S."/>
            <person name="Copeland A."/>
            <person name="Lapidus A."/>
            <person name="Glavina del Rio T."/>
            <person name="Tice H."/>
            <person name="Bruce D."/>
            <person name="Goodwin L."/>
            <person name="Pitluck S."/>
            <person name="Larimer F."/>
            <person name="Land M.L."/>
            <person name="Hauser L."/>
            <person name="Emerson D."/>
        </authorList>
    </citation>
    <scope>NUCLEOTIDE SEQUENCE [LARGE SCALE GENOMIC DNA]</scope>
    <source>
        <strain evidence="15 16">SW2</strain>
    </source>
</reference>
<dbReference type="AlphaFoldDB" id="C8S592"/>
<dbReference type="GO" id="GO:0004743">
    <property type="term" value="F:pyruvate kinase activity"/>
    <property type="evidence" value="ECO:0007669"/>
    <property type="project" value="UniProtKB-EC"/>
</dbReference>
<dbReference type="STRING" id="371731.Rsw2DRAFT_3220"/>
<dbReference type="InterPro" id="IPR015793">
    <property type="entry name" value="Pyrv_Knase_brl"/>
</dbReference>
<dbReference type="InterPro" id="IPR040442">
    <property type="entry name" value="Pyrv_kinase-like_dom_sf"/>
</dbReference>
<protein>
    <recommendedName>
        <fullName evidence="3 12">Pyruvate kinase</fullName>
        <ecNumber evidence="3 12">2.7.1.40</ecNumber>
    </recommendedName>
</protein>
<dbReference type="SUPFAM" id="SSF50800">
    <property type="entry name" value="PK beta-barrel domain-like"/>
    <property type="match status" value="1"/>
</dbReference>
<dbReference type="InterPro" id="IPR011037">
    <property type="entry name" value="Pyrv_Knase-like_insert_dom_sf"/>
</dbReference>
<evidence type="ECO:0000313" key="16">
    <source>
        <dbReference type="Proteomes" id="UP000010121"/>
    </source>
</evidence>
<dbReference type="RefSeq" id="WP_008032878.1">
    <property type="nucleotide sequence ID" value="NZ_ACYY01000032.1"/>
</dbReference>
<name>C8S592_9RHOB</name>
<organism evidence="15 16">
    <name type="scientific">Rhodobacter ferrooxidans</name>
    <dbReference type="NCBI Taxonomy" id="371731"/>
    <lineage>
        <taxon>Bacteria</taxon>
        <taxon>Pseudomonadati</taxon>
        <taxon>Pseudomonadota</taxon>
        <taxon>Alphaproteobacteria</taxon>
        <taxon>Rhodobacterales</taxon>
        <taxon>Rhodobacter group</taxon>
        <taxon>Rhodobacter</taxon>
    </lineage>
</organism>
<dbReference type="Proteomes" id="UP000010121">
    <property type="component" value="Unassembled WGS sequence"/>
</dbReference>
<evidence type="ECO:0000256" key="13">
    <source>
        <dbReference type="SAM" id="MobiDB-lite"/>
    </source>
</evidence>
<proteinExistence type="inferred from homology"/>
<keyword evidence="9 12" id="KW-0460">Magnesium</keyword>
<keyword evidence="11 15" id="KW-0670">Pyruvate</keyword>
<evidence type="ECO:0000256" key="9">
    <source>
        <dbReference type="ARBA" id="ARBA00022842"/>
    </source>
</evidence>
<dbReference type="OrthoDB" id="9812123at2"/>
<dbReference type="InterPro" id="IPR015813">
    <property type="entry name" value="Pyrv/PenolPyrv_kinase-like_dom"/>
</dbReference>
<dbReference type="Gene3D" id="2.40.33.10">
    <property type="entry name" value="PK beta-barrel domain-like"/>
    <property type="match status" value="1"/>
</dbReference>
<dbReference type="GO" id="GO:0030955">
    <property type="term" value="F:potassium ion binding"/>
    <property type="evidence" value="ECO:0007669"/>
    <property type="project" value="InterPro"/>
</dbReference>
<keyword evidence="10 12" id="KW-0324">Glycolysis</keyword>
<dbReference type="eggNOG" id="COG0469">
    <property type="taxonomic scope" value="Bacteria"/>
</dbReference>
<dbReference type="InterPro" id="IPR015806">
    <property type="entry name" value="Pyrv_Knase_insert_dom_sf"/>
</dbReference>
<dbReference type="PANTHER" id="PTHR11817">
    <property type="entry name" value="PYRUVATE KINASE"/>
    <property type="match status" value="1"/>
</dbReference>
<evidence type="ECO:0000256" key="11">
    <source>
        <dbReference type="ARBA" id="ARBA00023317"/>
    </source>
</evidence>
<dbReference type="SUPFAM" id="SSF51621">
    <property type="entry name" value="Phosphoenolpyruvate/pyruvate domain"/>
    <property type="match status" value="1"/>
</dbReference>
<evidence type="ECO:0000256" key="7">
    <source>
        <dbReference type="ARBA" id="ARBA00022777"/>
    </source>
</evidence>
<feature type="domain" description="Pyruvate kinase barrel" evidence="14">
    <location>
        <begin position="161"/>
        <end position="481"/>
    </location>
</feature>
<evidence type="ECO:0000256" key="8">
    <source>
        <dbReference type="ARBA" id="ARBA00022840"/>
    </source>
</evidence>
<evidence type="ECO:0000256" key="6">
    <source>
        <dbReference type="ARBA" id="ARBA00022741"/>
    </source>
</evidence>
<keyword evidence="6" id="KW-0547">Nucleotide-binding</keyword>
<evidence type="ECO:0000256" key="12">
    <source>
        <dbReference type="RuleBase" id="RU000504"/>
    </source>
</evidence>
<evidence type="ECO:0000256" key="2">
    <source>
        <dbReference type="ARBA" id="ARBA00008663"/>
    </source>
</evidence>
<dbReference type="GO" id="GO:0016301">
    <property type="term" value="F:kinase activity"/>
    <property type="evidence" value="ECO:0007669"/>
    <property type="project" value="UniProtKB-KW"/>
</dbReference>
<evidence type="ECO:0000256" key="4">
    <source>
        <dbReference type="ARBA" id="ARBA00022679"/>
    </source>
</evidence>
<feature type="region of interest" description="Disordered" evidence="13">
    <location>
        <begin position="1"/>
        <end position="20"/>
    </location>
</feature>
<comment type="pathway">
    <text evidence="1 12">Carbohydrate degradation; glycolysis; pyruvate from D-glyceraldehyde 3-phosphate: step 5/5.</text>
</comment>
<comment type="catalytic activity">
    <reaction evidence="12">
        <text>pyruvate + ATP = phosphoenolpyruvate + ADP + H(+)</text>
        <dbReference type="Rhea" id="RHEA:18157"/>
        <dbReference type="ChEBI" id="CHEBI:15361"/>
        <dbReference type="ChEBI" id="CHEBI:15378"/>
        <dbReference type="ChEBI" id="CHEBI:30616"/>
        <dbReference type="ChEBI" id="CHEBI:58702"/>
        <dbReference type="ChEBI" id="CHEBI:456216"/>
        <dbReference type="EC" id="2.7.1.40"/>
    </reaction>
</comment>
<evidence type="ECO:0000256" key="1">
    <source>
        <dbReference type="ARBA" id="ARBA00004997"/>
    </source>
</evidence>
<evidence type="ECO:0000313" key="15">
    <source>
        <dbReference type="EMBL" id="EEW23825.1"/>
    </source>
</evidence>
<keyword evidence="8" id="KW-0067">ATP-binding</keyword>
<keyword evidence="5" id="KW-0479">Metal-binding</keyword>
<comment type="similarity">
    <text evidence="2 12">Belongs to the pyruvate kinase family.</text>
</comment>
<dbReference type="Pfam" id="PF00224">
    <property type="entry name" value="PK"/>
    <property type="match status" value="1"/>
</dbReference>
<dbReference type="InterPro" id="IPR001697">
    <property type="entry name" value="Pyr_Knase"/>
</dbReference>
<dbReference type="EC" id="2.7.1.40" evidence="3 12"/>
<dbReference type="GO" id="GO:0005524">
    <property type="term" value="F:ATP binding"/>
    <property type="evidence" value="ECO:0007669"/>
    <property type="project" value="UniProtKB-KW"/>
</dbReference>
<sequence>MNVSAKLTDDQPDAALPVAAPPPQQALARGLYADLTALRAELVRQADARMAGWAPAVRDLEFLPSVENMADWLALRQADMTALQAPLASLGLSTLGRLDGHVRASLDAVIATLAVIAGDEAGDAGRDTAAVYPAACAFSDGADLLTTRRDAMFGAGRGGPQTRIMVTLPSEAASDQRLIQALVREGADCFRINCAHDAPKVWAAMIGHIRAAEAEFGRRVPVSMDLGGPKFRVQEVSDGGKHRFAAGDSFAIANRLKDGPAAMVCATLSHGALLAALVPGAEVSVDDGKIWARVTKVKAGQAVLEVTRAPAKGGRIRPGKGVNLPGADLRVDALTPDDLSALDFVVQHADIVAYSFVQTVEDVRALIAGMQARVEPGAPLPAVLLKIETPLGLHNLPDLIVEAGGVLPVGVMIARGDLAVEIGFDRLSEIQEEILWLCEAAQVPVVWATQVLEGMVKDGQASRAEVTDAAMSQRAECVMLNKGPHVVAAVAFLRGILGRMDRHHAKKSPRLGPLQVWRG</sequence>
<dbReference type="PRINTS" id="PR01050">
    <property type="entry name" value="PYRUVTKNASE"/>
</dbReference>
<dbReference type="GO" id="GO:0000287">
    <property type="term" value="F:magnesium ion binding"/>
    <property type="evidence" value="ECO:0007669"/>
    <property type="project" value="InterPro"/>
</dbReference>
<evidence type="ECO:0000256" key="3">
    <source>
        <dbReference type="ARBA" id="ARBA00012142"/>
    </source>
</evidence>
<evidence type="ECO:0000256" key="5">
    <source>
        <dbReference type="ARBA" id="ARBA00022723"/>
    </source>
</evidence>
<dbReference type="EMBL" id="ACYY01000032">
    <property type="protein sequence ID" value="EEW23825.1"/>
    <property type="molecule type" value="Genomic_DNA"/>
</dbReference>
<dbReference type="UniPathway" id="UPA00109">
    <property type="reaction ID" value="UER00188"/>
</dbReference>
<keyword evidence="7 12" id="KW-0418">Kinase</keyword>
<evidence type="ECO:0000256" key="10">
    <source>
        <dbReference type="ARBA" id="ARBA00023152"/>
    </source>
</evidence>
<comment type="caution">
    <text evidence="15">The sequence shown here is derived from an EMBL/GenBank/DDBJ whole genome shotgun (WGS) entry which is preliminary data.</text>
</comment>
<evidence type="ECO:0000259" key="14">
    <source>
        <dbReference type="Pfam" id="PF00224"/>
    </source>
</evidence>
<gene>
    <name evidence="15" type="ORF">Rsw2DRAFT_3220</name>
</gene>
<dbReference type="Gene3D" id="3.20.20.60">
    <property type="entry name" value="Phosphoenolpyruvate-binding domains"/>
    <property type="match status" value="1"/>
</dbReference>
<keyword evidence="16" id="KW-1185">Reference proteome</keyword>
<accession>C8S592</accession>
<keyword evidence="4 12" id="KW-0808">Transferase</keyword>